<organism evidence="1 2">
    <name type="scientific">Ornatilinea apprima</name>
    <dbReference type="NCBI Taxonomy" id="1134406"/>
    <lineage>
        <taxon>Bacteria</taxon>
        <taxon>Bacillati</taxon>
        <taxon>Chloroflexota</taxon>
        <taxon>Anaerolineae</taxon>
        <taxon>Anaerolineales</taxon>
        <taxon>Anaerolineaceae</taxon>
        <taxon>Ornatilinea</taxon>
    </lineage>
</organism>
<sequence length="541" mass="61972">MNFYPPLFRPNIARLKMKRDLKGLVCAFLYGEEEAKQVLSALEEINSLECALMITTVLNERGISDENKEKFLSVLQKLDAAHAIEGLLAYALNQSLLQHSTHPLDVEVKMHLMRLSALASPQQLSRYPKYLLPAPSERDENYIQQLLETIQAETPITYQREVDQLLEMGWQPQTAYHQALVLARRGDWEAAAAIGMEAFSPLIAWRVQVERGYQELEKMRHLDPIDSQKTQAYLEEAARLNRLLLSLGSEIIEPLLKMCERYSFAIGVDQPRVRVACELLVESAKRHPEFQSKIIKDWIKLLEDGHAPHEIGAALYEIAPGSNVRLMLAKQLPHLIEQFGELAITPLCEIDHDERIPLSDNDRALAAKILIKLLAQYPQYTSQIGRFFEARLVSSESNEYYCIRQGLCLMDWHPQTPLLQIFQYIFQHNWQGCLESGAAAIFPLLKDLNFYCKTARDYPTAQGINDILNRLYMTGNLLQDHRKAIEAQDGQVIIKAFTPASLTVYWDDWRDRPSDETINDILSSEQPKSQPAFIFRLKRNG</sequence>
<name>A0A0N8GNB7_9CHLR</name>
<comment type="caution">
    <text evidence="1">The sequence shown here is derived from an EMBL/GenBank/DDBJ whole genome shotgun (WGS) entry which is preliminary data.</text>
</comment>
<dbReference type="RefSeq" id="WP_075062589.1">
    <property type="nucleotide sequence ID" value="NZ_LGCL01000022.1"/>
</dbReference>
<protein>
    <submittedName>
        <fullName evidence="1">Uncharacterized protein</fullName>
    </submittedName>
</protein>
<accession>A0A0N8GNB7</accession>
<gene>
    <name evidence="1" type="ORF">ADN00_08615</name>
</gene>
<reference evidence="1 2" key="1">
    <citation type="submission" date="2015-07" db="EMBL/GenBank/DDBJ databases">
        <title>Genome sequence of Ornatilinea apprima DSM 23815.</title>
        <authorList>
            <person name="Hemp J."/>
            <person name="Ward L.M."/>
            <person name="Pace L.A."/>
            <person name="Fischer W.W."/>
        </authorList>
    </citation>
    <scope>NUCLEOTIDE SEQUENCE [LARGE SCALE GENOMIC DNA]</scope>
    <source>
        <strain evidence="1 2">P3M-1</strain>
    </source>
</reference>
<evidence type="ECO:0000313" key="1">
    <source>
        <dbReference type="EMBL" id="KPL77650.1"/>
    </source>
</evidence>
<dbReference type="Proteomes" id="UP000050417">
    <property type="component" value="Unassembled WGS sequence"/>
</dbReference>
<evidence type="ECO:0000313" key="2">
    <source>
        <dbReference type="Proteomes" id="UP000050417"/>
    </source>
</evidence>
<dbReference type="SUPFAM" id="SSF48371">
    <property type="entry name" value="ARM repeat"/>
    <property type="match status" value="1"/>
</dbReference>
<dbReference type="InterPro" id="IPR016024">
    <property type="entry name" value="ARM-type_fold"/>
</dbReference>
<keyword evidence="2" id="KW-1185">Reference proteome</keyword>
<dbReference type="EMBL" id="LGCL01000022">
    <property type="protein sequence ID" value="KPL77650.1"/>
    <property type="molecule type" value="Genomic_DNA"/>
</dbReference>
<dbReference type="AlphaFoldDB" id="A0A0N8GNB7"/>
<proteinExistence type="predicted"/>